<evidence type="ECO:0000313" key="3">
    <source>
        <dbReference type="EMBL" id="SER34976.1"/>
    </source>
</evidence>
<name>A0A1H9NGA5_BUTFI</name>
<gene>
    <name evidence="3" type="ORF">SAMN04487884_104182</name>
</gene>
<feature type="region of interest" description="Disordered" evidence="1">
    <location>
        <begin position="221"/>
        <end position="243"/>
    </location>
</feature>
<dbReference type="Proteomes" id="UP000182584">
    <property type="component" value="Unassembled WGS sequence"/>
</dbReference>
<dbReference type="RefSeq" id="WP_074754704.1">
    <property type="nucleotide sequence ID" value="NZ_FOGJ01000004.1"/>
</dbReference>
<keyword evidence="2" id="KW-0812">Transmembrane</keyword>
<dbReference type="InterPro" id="IPR046118">
    <property type="entry name" value="DUF6115"/>
</dbReference>
<dbReference type="Pfam" id="PF19610">
    <property type="entry name" value="DUF6115"/>
    <property type="match status" value="2"/>
</dbReference>
<dbReference type="AlphaFoldDB" id="A0A1H9NGA5"/>
<reference evidence="3 4" key="1">
    <citation type="submission" date="2016-10" db="EMBL/GenBank/DDBJ databases">
        <authorList>
            <person name="de Groot N.N."/>
        </authorList>
    </citation>
    <scope>NUCLEOTIDE SEQUENCE [LARGE SCALE GENOMIC DNA]</scope>
    <source>
        <strain evidence="3 4">AR40</strain>
    </source>
</reference>
<evidence type="ECO:0000256" key="1">
    <source>
        <dbReference type="SAM" id="MobiDB-lite"/>
    </source>
</evidence>
<dbReference type="EMBL" id="FOGJ01000004">
    <property type="protein sequence ID" value="SER34976.1"/>
    <property type="molecule type" value="Genomic_DNA"/>
</dbReference>
<accession>A0A1H9NGA5</accession>
<feature type="transmembrane region" description="Helical" evidence="2">
    <location>
        <begin position="6"/>
        <end position="25"/>
    </location>
</feature>
<organism evidence="3 4">
    <name type="scientific">Butyrivibrio fibrisolvens</name>
    <dbReference type="NCBI Taxonomy" id="831"/>
    <lineage>
        <taxon>Bacteria</taxon>
        <taxon>Bacillati</taxon>
        <taxon>Bacillota</taxon>
        <taxon>Clostridia</taxon>
        <taxon>Lachnospirales</taxon>
        <taxon>Lachnospiraceae</taxon>
        <taxon>Butyrivibrio</taxon>
    </lineage>
</organism>
<dbReference type="OrthoDB" id="2086261at2"/>
<protein>
    <submittedName>
        <fullName evidence="3">Uncharacterized protein</fullName>
    </submittedName>
</protein>
<evidence type="ECO:0000313" key="4">
    <source>
        <dbReference type="Proteomes" id="UP000182584"/>
    </source>
</evidence>
<dbReference type="eggNOG" id="COG3064">
    <property type="taxonomic scope" value="Bacteria"/>
</dbReference>
<proteinExistence type="predicted"/>
<evidence type="ECO:0000256" key="2">
    <source>
        <dbReference type="SAM" id="Phobius"/>
    </source>
</evidence>
<keyword evidence="2" id="KW-1133">Transmembrane helix</keyword>
<sequence length="382" mass="41088">MGIGVIILLVGGVAAIVLGFILPVGKELEKDDQKSMESAVAQAVHKTIEKSHDKIQQQIDDTIEESLIKTERGLDRITNEKMSAISEYADTVMNDIHKNHDEVMFMYDMLNDKQKNLTSTVDEAAKAQEKVNQTVLDAEITARQAREAATKVSMMAHGINPGSANIAPPDSNSAAGFYDAATPPVSFHNAAASNFFENLGIDGYELDGTVSGIQQARAATDRNNKKAGSSVFGDVRAGKSSPGADQNIFDGIDAKSSGFAPLGATQHLSSEDLDQQFARVFGSTDNNEEDYSALTDEMEAVRAIAAATTDPVSDKVIPITDAQRPVREDDDAGEQARQNNKIMEMHEAGKSNIAIARELGLGVGEVGLVIELAQKNKRKRQI</sequence>
<keyword evidence="2" id="KW-0472">Membrane</keyword>